<dbReference type="InterPro" id="IPR015424">
    <property type="entry name" value="PyrdxlP-dep_Trfase"/>
</dbReference>
<organism evidence="1 2">
    <name type="scientific">Liquorilactobacillus mali</name>
    <dbReference type="NCBI Taxonomy" id="1618"/>
    <lineage>
        <taxon>Bacteria</taxon>
        <taxon>Bacillati</taxon>
        <taxon>Bacillota</taxon>
        <taxon>Bacilli</taxon>
        <taxon>Lactobacillales</taxon>
        <taxon>Lactobacillaceae</taxon>
        <taxon>Liquorilactobacillus</taxon>
    </lineage>
</organism>
<dbReference type="InterPro" id="IPR009651">
    <property type="entry name" value="Met_g_lyase_put"/>
</dbReference>
<dbReference type="Proteomes" id="UP000051727">
    <property type="component" value="Unassembled WGS sequence"/>
</dbReference>
<dbReference type="SUPFAM" id="SSF53383">
    <property type="entry name" value="PLP-dependent transferases"/>
    <property type="match status" value="1"/>
</dbReference>
<dbReference type="RefSeq" id="WP_056990198.1">
    <property type="nucleotide sequence ID" value="NZ_JQAR01000001.1"/>
</dbReference>
<reference evidence="1 2" key="1">
    <citation type="journal article" date="2015" name="Genome Announc.">
        <title>Expanding the biotechnology potential of lactobacilli through comparative genomics of 213 strains and associated genera.</title>
        <authorList>
            <person name="Sun Z."/>
            <person name="Harris H.M."/>
            <person name="McCann A."/>
            <person name="Guo C."/>
            <person name="Argimon S."/>
            <person name="Zhang W."/>
            <person name="Yang X."/>
            <person name="Jeffery I.B."/>
            <person name="Cooney J.C."/>
            <person name="Kagawa T.F."/>
            <person name="Liu W."/>
            <person name="Song Y."/>
            <person name="Salvetti E."/>
            <person name="Wrobel A."/>
            <person name="Rasinkangas P."/>
            <person name="Parkhill J."/>
            <person name="Rea M.C."/>
            <person name="O'Sullivan O."/>
            <person name="Ritari J."/>
            <person name="Douillard F.P."/>
            <person name="Paul Ross R."/>
            <person name="Yang R."/>
            <person name="Briner A.E."/>
            <person name="Felis G.E."/>
            <person name="de Vos W.M."/>
            <person name="Barrangou R."/>
            <person name="Klaenhammer T.R."/>
            <person name="Caufield P.W."/>
            <person name="Cui Y."/>
            <person name="Zhang H."/>
            <person name="O'Toole P.W."/>
        </authorList>
    </citation>
    <scope>NUCLEOTIDE SEQUENCE [LARGE SCALE GENOMIC DNA]</scope>
    <source>
        <strain evidence="1 2">ATCC 27304</strain>
    </source>
</reference>
<dbReference type="AlphaFoldDB" id="A0A0R2GBP2"/>
<dbReference type="EMBL" id="JQAR01000001">
    <property type="protein sequence ID" value="KRN34276.1"/>
    <property type="molecule type" value="Genomic_DNA"/>
</dbReference>
<dbReference type="Gene3D" id="3.40.640.10">
    <property type="entry name" value="Type I PLP-dependent aspartate aminotransferase-like (Major domain)"/>
    <property type="match status" value="1"/>
</dbReference>
<comment type="caution">
    <text evidence="1">The sequence shown here is derived from an EMBL/GenBank/DDBJ whole genome shotgun (WGS) entry which is preliminary data.</text>
</comment>
<protein>
    <submittedName>
        <fullName evidence="1">Aluminum resistance protein</fullName>
    </submittedName>
</protein>
<dbReference type="PANTHER" id="PTHR46658">
    <property type="entry name" value="CYS OR MET METABOLISM PYRIDOXAL-PHOSPHATE-DEPENDENT ENZYME"/>
    <property type="match status" value="1"/>
</dbReference>
<gene>
    <name evidence="1" type="ORF">IV36_GL000072</name>
</gene>
<dbReference type="Pfam" id="PF06838">
    <property type="entry name" value="Met_gamma_lyase"/>
    <property type="match status" value="1"/>
</dbReference>
<dbReference type="PATRIC" id="fig|1618.3.peg.73"/>
<dbReference type="OrthoDB" id="9764766at2"/>
<sequence length="420" mass="46358">MGELPVKLQQTIEEVEKQIKSKIQEIDDQATYNQMRVLKCFKKHNVAEEDFAGSTGYGYDDVGRDKLDAIYADYFNTEDAMVRPQLISGTHAITTALFGVLRPGDTLFYMTGMPYDTIQHVVGIVGDEPGAMKDFGINFNHSSLLENGEVDYEDVAKKLKADEKIKVIAIQRSRGYSDRASFTVEKIKQMIKFVKQIRPNVIVFVDNCYGEFSEIHEPTEYGADLMAGSLFKNAGAGIAKTGAYIVGRKDLIKQAGNRLNVPGAGKNEGATIGHMRDMFQGFFLAPNVTANAIKGAVFASALLEKMGLDVSPKWNEPRTDLVQTINFGNPEAMISFCAAIQHYSPVNSFVDPVPSYMDGYEDEEIMASGSFTEGSTIELSSDGPLRPPFTLYIQGGLTYSHVKIAISNAVSETFFENKKM</sequence>
<dbReference type="InterPro" id="IPR015421">
    <property type="entry name" value="PyrdxlP-dep_Trfase_major"/>
</dbReference>
<evidence type="ECO:0000313" key="2">
    <source>
        <dbReference type="Proteomes" id="UP000051727"/>
    </source>
</evidence>
<accession>A0A0R2GBP2</accession>
<dbReference type="STRING" id="1618.IV36_GL000072"/>
<proteinExistence type="predicted"/>
<name>A0A0R2GBP2_9LACO</name>
<dbReference type="PANTHER" id="PTHR46658:SF1">
    <property type="entry name" value="CYS OR MET METABOLISM PYRIDOXAL-PHOSPHATE-DEPENDENT ENZYME"/>
    <property type="match status" value="1"/>
</dbReference>
<evidence type="ECO:0000313" key="1">
    <source>
        <dbReference type="EMBL" id="KRN34276.1"/>
    </source>
</evidence>
<dbReference type="Gene3D" id="3.90.1150.60">
    <property type="entry name" value="Methioning gamme-lyase, C-terminal domain"/>
    <property type="match status" value="1"/>
</dbReference>